<keyword evidence="3 6" id="KW-0732">Signal</keyword>
<evidence type="ECO:0000256" key="6">
    <source>
        <dbReference type="SAM" id="SignalP"/>
    </source>
</evidence>
<dbReference type="Gene3D" id="3.40.50.1820">
    <property type="entry name" value="alpha/beta hydrolase"/>
    <property type="match status" value="2"/>
</dbReference>
<dbReference type="InterPro" id="IPR029058">
    <property type="entry name" value="AB_hydrolase_fold"/>
</dbReference>
<protein>
    <recommendedName>
        <fullName evidence="9">Serine peptidase</fullName>
    </recommendedName>
</protein>
<dbReference type="Pfam" id="PF05577">
    <property type="entry name" value="Peptidase_S28"/>
    <property type="match status" value="1"/>
</dbReference>
<dbReference type="GO" id="GO:0008239">
    <property type="term" value="F:dipeptidyl-peptidase activity"/>
    <property type="evidence" value="ECO:0007669"/>
    <property type="project" value="TreeGrafter"/>
</dbReference>
<dbReference type="GO" id="GO:0006508">
    <property type="term" value="P:proteolysis"/>
    <property type="evidence" value="ECO:0007669"/>
    <property type="project" value="UniProtKB-KW"/>
</dbReference>
<feature type="chain" id="PRO_5001989375" description="Serine peptidase" evidence="6">
    <location>
        <begin position="22"/>
        <end position="542"/>
    </location>
</feature>
<evidence type="ECO:0000313" key="7">
    <source>
        <dbReference type="EMBL" id="CEJ81833.1"/>
    </source>
</evidence>
<evidence type="ECO:0000256" key="3">
    <source>
        <dbReference type="ARBA" id="ARBA00022729"/>
    </source>
</evidence>
<reference evidence="7 8" key="1">
    <citation type="journal article" date="2015" name="Genome Announc.">
        <title>Draft Genome Sequence and Gene Annotation of the Entomopathogenic Fungus Verticillium hemipterigenum.</title>
        <authorList>
            <person name="Horn F."/>
            <person name="Habel A."/>
            <person name="Scharf D.H."/>
            <person name="Dworschak J."/>
            <person name="Brakhage A.A."/>
            <person name="Guthke R."/>
            <person name="Hertweck C."/>
            <person name="Linde J."/>
        </authorList>
    </citation>
    <scope>NUCLEOTIDE SEQUENCE [LARGE SCALE GENOMIC DNA]</scope>
</reference>
<keyword evidence="2" id="KW-0645">Protease</keyword>
<dbReference type="PANTHER" id="PTHR11010:SF23">
    <property type="entry name" value="SERINE PEPTIDASE"/>
    <property type="match status" value="1"/>
</dbReference>
<evidence type="ECO:0008006" key="9">
    <source>
        <dbReference type="Google" id="ProtNLM"/>
    </source>
</evidence>
<organism evidence="7 8">
    <name type="scientific">[Torrubiella] hemipterigena</name>
    <dbReference type="NCBI Taxonomy" id="1531966"/>
    <lineage>
        <taxon>Eukaryota</taxon>
        <taxon>Fungi</taxon>
        <taxon>Dikarya</taxon>
        <taxon>Ascomycota</taxon>
        <taxon>Pezizomycotina</taxon>
        <taxon>Sordariomycetes</taxon>
        <taxon>Hypocreomycetidae</taxon>
        <taxon>Hypocreales</taxon>
        <taxon>Clavicipitaceae</taxon>
        <taxon>Clavicipitaceae incertae sedis</taxon>
        <taxon>'Torrubiella' clade</taxon>
    </lineage>
</organism>
<evidence type="ECO:0000313" key="8">
    <source>
        <dbReference type="Proteomes" id="UP000039046"/>
    </source>
</evidence>
<comment type="similarity">
    <text evidence="1">Belongs to the peptidase S28 family.</text>
</comment>
<dbReference type="AlphaFoldDB" id="A0A0A1SN79"/>
<feature type="signal peptide" evidence="6">
    <location>
        <begin position="1"/>
        <end position="21"/>
    </location>
</feature>
<keyword evidence="8" id="KW-1185">Reference proteome</keyword>
<name>A0A0A1SN79_9HYPO</name>
<dbReference type="InterPro" id="IPR008758">
    <property type="entry name" value="Peptidase_S28"/>
</dbReference>
<dbReference type="PANTHER" id="PTHR11010">
    <property type="entry name" value="PROTEASE S28 PRO-X CARBOXYPEPTIDASE-RELATED"/>
    <property type="match status" value="1"/>
</dbReference>
<accession>A0A0A1SN79</accession>
<evidence type="ECO:0000256" key="5">
    <source>
        <dbReference type="ARBA" id="ARBA00023180"/>
    </source>
</evidence>
<sequence length="542" mass="60303">MRVSVCTVIAELLLAASGAHAMAMGGSLSIPEIGLDGDYEVVEESAVLAKRGAPAIIAATFDQLIDHTNPSLGTFKQRYWVNPEFWAGPGSPIVLNAPTEAASDGYLGYTTNRTLPGEFAQRIGGATVLLEHRYWGDSSPYDNLTTTNLQQLNLPNSIADLTYFAKNVRFAFDLNGTSTPDKAAWVLSGCSYPGALTAFVHNLAPGTFWAYHASSAVVQSVDNLAGYWDTIEAAMPRNCSTDVKNAIRYIDNIMINGTAERQQHLKERFGYGGVKSKEDFVASLVSPYWTWQSQQFYSNYSGLNTFCDYVENRWPGSESPQPGEEGVGTCKAIKGMAKYYREIGASKSCATKDCVDSHNPDKSTYTNTTVRNTTQRQWQWMLCNVPFKFRFGHNPNGKDQIISTLLTEKYYNDRCPLYFPREGDNTYGIAKGLTAADVNRYTGGWDNVDTTRLMWANGELDPWRPATVSSLERPGGVLESTEQHPVRLIPKAAHCNDLIRKNALANEGVFKVYFEEAENMQKWVKEFYEEKGIQRSFTYPSN</sequence>
<keyword evidence="5" id="KW-0325">Glycoprotein</keyword>
<dbReference type="SUPFAM" id="SSF53474">
    <property type="entry name" value="alpha/beta-Hydrolases"/>
    <property type="match status" value="1"/>
</dbReference>
<gene>
    <name evidence="7" type="ORF">VHEMI01943</name>
</gene>
<evidence type="ECO:0000256" key="4">
    <source>
        <dbReference type="ARBA" id="ARBA00022801"/>
    </source>
</evidence>
<dbReference type="GO" id="GO:0070008">
    <property type="term" value="F:serine-type exopeptidase activity"/>
    <property type="evidence" value="ECO:0007669"/>
    <property type="project" value="InterPro"/>
</dbReference>
<dbReference type="HOGENOM" id="CLU_023630_1_0_1"/>
<dbReference type="Proteomes" id="UP000039046">
    <property type="component" value="Unassembled WGS sequence"/>
</dbReference>
<dbReference type="OrthoDB" id="1735038at2759"/>
<evidence type="ECO:0000256" key="2">
    <source>
        <dbReference type="ARBA" id="ARBA00022670"/>
    </source>
</evidence>
<evidence type="ECO:0000256" key="1">
    <source>
        <dbReference type="ARBA" id="ARBA00011079"/>
    </source>
</evidence>
<proteinExistence type="inferred from homology"/>
<dbReference type="EMBL" id="CDHN01000001">
    <property type="protein sequence ID" value="CEJ81833.1"/>
    <property type="molecule type" value="Genomic_DNA"/>
</dbReference>
<keyword evidence="4" id="KW-0378">Hydrolase</keyword>